<accession>A0A9P8TEP5</accession>
<organism evidence="1 2">
    <name type="scientific">Wickerhamomyces mucosus</name>
    <dbReference type="NCBI Taxonomy" id="1378264"/>
    <lineage>
        <taxon>Eukaryota</taxon>
        <taxon>Fungi</taxon>
        <taxon>Dikarya</taxon>
        <taxon>Ascomycota</taxon>
        <taxon>Saccharomycotina</taxon>
        <taxon>Saccharomycetes</taxon>
        <taxon>Phaffomycetales</taxon>
        <taxon>Wickerhamomycetaceae</taxon>
        <taxon>Wickerhamomyces</taxon>
    </lineage>
</organism>
<protein>
    <submittedName>
        <fullName evidence="1">Uncharacterized protein</fullName>
    </submittedName>
</protein>
<reference evidence="1" key="2">
    <citation type="submission" date="2021-01" db="EMBL/GenBank/DDBJ databases">
        <authorList>
            <person name="Schikora-Tamarit M.A."/>
        </authorList>
    </citation>
    <scope>NUCLEOTIDE SEQUENCE</scope>
    <source>
        <strain evidence="1">CBS6341</strain>
    </source>
</reference>
<dbReference type="EMBL" id="JAEUBF010000737">
    <property type="protein sequence ID" value="KAH3675621.1"/>
    <property type="molecule type" value="Genomic_DNA"/>
</dbReference>
<evidence type="ECO:0000313" key="1">
    <source>
        <dbReference type="EMBL" id="KAH3675621.1"/>
    </source>
</evidence>
<dbReference type="Proteomes" id="UP000769528">
    <property type="component" value="Unassembled WGS sequence"/>
</dbReference>
<name>A0A9P8TEP5_9ASCO</name>
<gene>
    <name evidence="1" type="ORF">WICMUC_002600</name>
</gene>
<reference evidence="1" key="1">
    <citation type="journal article" date="2021" name="Open Biol.">
        <title>Shared evolutionary footprints suggest mitochondrial oxidative damage underlies multiple complex I losses in fungi.</title>
        <authorList>
            <person name="Schikora-Tamarit M.A."/>
            <person name="Marcet-Houben M."/>
            <person name="Nosek J."/>
            <person name="Gabaldon T."/>
        </authorList>
    </citation>
    <scope>NUCLEOTIDE SEQUENCE</scope>
    <source>
        <strain evidence="1">CBS6341</strain>
    </source>
</reference>
<evidence type="ECO:0000313" key="2">
    <source>
        <dbReference type="Proteomes" id="UP000769528"/>
    </source>
</evidence>
<comment type="caution">
    <text evidence="1">The sequence shown here is derived from an EMBL/GenBank/DDBJ whole genome shotgun (WGS) entry which is preliminary data.</text>
</comment>
<dbReference type="AlphaFoldDB" id="A0A9P8TEP5"/>
<sequence>MENSCFDYDLNSSVNSFEHQSANKIFAVAIESFEVVVVVVAAAAVVDVDVVDVVVGVGAVTDNSEPPAEVVHDVVCEVVELTVDSVIERMFVVSIHSKGFGIMSVDFGY</sequence>
<keyword evidence="2" id="KW-1185">Reference proteome</keyword>
<proteinExistence type="predicted"/>